<accession>A0A6G6WFD1</accession>
<keyword evidence="3" id="KW-1185">Reference proteome</keyword>
<protein>
    <submittedName>
        <fullName evidence="2">DinB family protein</fullName>
    </submittedName>
</protein>
<dbReference type="SUPFAM" id="SSF109854">
    <property type="entry name" value="DinB/YfiT-like putative metalloenzymes"/>
    <property type="match status" value="1"/>
</dbReference>
<name>A0A6G6WFD1_9ACTN</name>
<evidence type="ECO:0000313" key="3">
    <source>
        <dbReference type="Proteomes" id="UP000502996"/>
    </source>
</evidence>
<organism evidence="2 3">
    <name type="scientific">Nocardioides anomalus</name>
    <dbReference type="NCBI Taxonomy" id="2712223"/>
    <lineage>
        <taxon>Bacteria</taxon>
        <taxon>Bacillati</taxon>
        <taxon>Actinomycetota</taxon>
        <taxon>Actinomycetes</taxon>
        <taxon>Propionibacteriales</taxon>
        <taxon>Nocardioidaceae</taxon>
        <taxon>Nocardioides</taxon>
    </lineage>
</organism>
<dbReference type="InterPro" id="IPR034660">
    <property type="entry name" value="DinB/YfiT-like"/>
</dbReference>
<gene>
    <name evidence="2" type="ORF">G5V58_14425</name>
</gene>
<evidence type="ECO:0000313" key="2">
    <source>
        <dbReference type="EMBL" id="QIG43805.1"/>
    </source>
</evidence>
<dbReference type="RefSeq" id="WP_165234033.1">
    <property type="nucleotide sequence ID" value="NZ_CP049257.1"/>
</dbReference>
<feature type="domain" description="DinB-like" evidence="1">
    <location>
        <begin position="13"/>
        <end position="139"/>
    </location>
</feature>
<dbReference type="Proteomes" id="UP000502996">
    <property type="component" value="Chromosome"/>
</dbReference>
<dbReference type="Pfam" id="PF12867">
    <property type="entry name" value="DinB_2"/>
    <property type="match status" value="1"/>
</dbReference>
<dbReference type="EMBL" id="CP049257">
    <property type="protein sequence ID" value="QIG43805.1"/>
    <property type="molecule type" value="Genomic_DNA"/>
</dbReference>
<dbReference type="AlphaFoldDB" id="A0A6G6WFD1"/>
<dbReference type="Gene3D" id="1.20.120.450">
    <property type="entry name" value="dinb family like domain"/>
    <property type="match status" value="1"/>
</dbReference>
<proteinExistence type="predicted"/>
<dbReference type="KEGG" id="nano:G5V58_14425"/>
<sequence>MTAPGWNALLLDQLTWHWEYQLRPRLDGLSDAELHWEPGGDVTTISWRLDHVTYALADRSARHFGRAAVAEADYPFGTTAAAALDRLDEEYETWTTGVRDLGEDGLLTPCGPAEGPWSDAPKAAIVTHIHREVIHHGAEVALLRDLYATR</sequence>
<evidence type="ECO:0000259" key="1">
    <source>
        <dbReference type="Pfam" id="PF12867"/>
    </source>
</evidence>
<reference evidence="2 3" key="1">
    <citation type="submission" date="2020-02" db="EMBL/GenBank/DDBJ databases">
        <title>Full genome sequence of Nocardioides sp. R-3366.</title>
        <authorList>
            <person name="Im W.-T."/>
        </authorList>
    </citation>
    <scope>NUCLEOTIDE SEQUENCE [LARGE SCALE GENOMIC DNA]</scope>
    <source>
        <strain evidence="2 3">R-3366</strain>
    </source>
</reference>
<dbReference type="InterPro" id="IPR024775">
    <property type="entry name" value="DinB-like"/>
</dbReference>